<accession>N6TXI9</accession>
<evidence type="ECO:0000256" key="2">
    <source>
        <dbReference type="ARBA" id="ARBA00022602"/>
    </source>
</evidence>
<evidence type="ECO:0000313" key="5">
    <source>
        <dbReference type="EMBL" id="ENN73071.1"/>
    </source>
</evidence>
<dbReference type="OrthoDB" id="5358702at2759"/>
<proteinExistence type="inferred from homology"/>
<organism evidence="5">
    <name type="scientific">Dendroctonus ponderosae</name>
    <name type="common">Mountain pine beetle</name>
    <dbReference type="NCBI Taxonomy" id="77166"/>
    <lineage>
        <taxon>Eukaryota</taxon>
        <taxon>Metazoa</taxon>
        <taxon>Ecdysozoa</taxon>
        <taxon>Arthropoda</taxon>
        <taxon>Hexapoda</taxon>
        <taxon>Insecta</taxon>
        <taxon>Pterygota</taxon>
        <taxon>Neoptera</taxon>
        <taxon>Endopterygota</taxon>
        <taxon>Coleoptera</taxon>
        <taxon>Polyphaga</taxon>
        <taxon>Cucujiformia</taxon>
        <taxon>Curculionidae</taxon>
        <taxon>Scolytinae</taxon>
        <taxon>Dendroctonus</taxon>
    </lineage>
</organism>
<dbReference type="HOGENOM" id="CLU_923083_0_0_1"/>
<gene>
    <name evidence="5" type="ORF">YQE_10309</name>
</gene>
<evidence type="ECO:0000256" key="4">
    <source>
        <dbReference type="ARBA" id="ARBA00022737"/>
    </source>
</evidence>
<evidence type="ECO:0000256" key="3">
    <source>
        <dbReference type="ARBA" id="ARBA00022679"/>
    </source>
</evidence>
<keyword evidence="4" id="KW-0677">Repeat</keyword>
<evidence type="ECO:0000256" key="1">
    <source>
        <dbReference type="ARBA" id="ARBA00006734"/>
    </source>
</evidence>
<dbReference type="GO" id="GO:0008318">
    <property type="term" value="F:protein prenyltransferase activity"/>
    <property type="evidence" value="ECO:0007669"/>
    <property type="project" value="InterPro"/>
</dbReference>
<dbReference type="PANTHER" id="PTHR11129:SF3">
    <property type="entry name" value="PROTEIN PRENYLTRANSFERASE ALPHA SUBUNIT REPEAT-CONTAINING PROTEIN 1"/>
    <property type="match status" value="1"/>
</dbReference>
<comment type="similarity">
    <text evidence="1">Belongs to the protein prenyltransferase subunit alpha family.</text>
</comment>
<dbReference type="Gene3D" id="1.25.40.120">
    <property type="entry name" value="Protein prenylyltransferase"/>
    <property type="match status" value="1"/>
</dbReference>
<dbReference type="InterPro" id="IPR002088">
    <property type="entry name" value="Prenyl_trans_a"/>
</dbReference>
<sequence>MFLVQIVLFSCFKSSDAFAFRRWTLEQETIFFRQLEPNCVWEAFCYEMVLCRTIFESVPDNYHCWTYRQCCIYIFENDINLKLMLCREFQFINDCMNRHVVLSSVYHYKQFLINFVKNFYYFRRIDPIHRSTEILLGLDIVSRRVMYKSSNITRFWEQFGNYRIGIFSCKFIVWVCVFWLELINEEEDRRFYMHENFWLQRRFILYTLFERLNNNIEGMLDDHNVVVDVKSNLLDSNILFTVCKSNYKMEKEISTNPAHKKIINSPFYRALINGEKYIVRKFMCPSNHNLIRRHISWLKYFL</sequence>
<dbReference type="AlphaFoldDB" id="N6TXI9"/>
<keyword evidence="2" id="KW-0637">Prenyltransferase</keyword>
<dbReference type="EMBL" id="KB741183">
    <property type="protein sequence ID" value="ENN73071.1"/>
    <property type="molecule type" value="Genomic_DNA"/>
</dbReference>
<protein>
    <submittedName>
        <fullName evidence="5">Uncharacterized protein</fullName>
    </submittedName>
</protein>
<keyword evidence="3" id="KW-0808">Transferase</keyword>
<feature type="non-terminal residue" evidence="5">
    <location>
        <position position="302"/>
    </location>
</feature>
<dbReference type="SUPFAM" id="SSF48439">
    <property type="entry name" value="Protein prenylyltransferase"/>
    <property type="match status" value="1"/>
</dbReference>
<feature type="non-terminal residue" evidence="5">
    <location>
        <position position="1"/>
    </location>
</feature>
<name>N6TXI9_DENPD</name>
<reference evidence="5" key="1">
    <citation type="journal article" date="2013" name="Genome Biol.">
        <title>Draft genome of the mountain pine beetle, Dendroctonus ponderosae Hopkins, a major forest pest.</title>
        <authorList>
            <person name="Keeling C.I."/>
            <person name="Yuen M.M."/>
            <person name="Liao N.Y."/>
            <person name="Docking T.R."/>
            <person name="Chan S.K."/>
            <person name="Taylor G.A."/>
            <person name="Palmquist D.L."/>
            <person name="Jackman S.D."/>
            <person name="Nguyen A."/>
            <person name="Li M."/>
            <person name="Henderson H."/>
            <person name="Janes J.K."/>
            <person name="Zhao Y."/>
            <person name="Pandoh P."/>
            <person name="Moore R."/>
            <person name="Sperling F.A."/>
            <person name="Huber D.P."/>
            <person name="Birol I."/>
            <person name="Jones S.J."/>
            <person name="Bohlmann J."/>
        </authorList>
    </citation>
    <scope>NUCLEOTIDE SEQUENCE</scope>
</reference>
<dbReference type="GO" id="GO:0005737">
    <property type="term" value="C:cytoplasm"/>
    <property type="evidence" value="ECO:0007669"/>
    <property type="project" value="TreeGrafter"/>
</dbReference>
<dbReference type="PANTHER" id="PTHR11129">
    <property type="entry name" value="PROTEIN FARNESYLTRANSFERASE ALPHA SUBUNIT/RAB GERANYLGERANYL TRANSFERASE ALPHA SUBUNIT"/>
    <property type="match status" value="1"/>
</dbReference>
<dbReference type="Pfam" id="PF01239">
    <property type="entry name" value="PPTA"/>
    <property type="match status" value="1"/>
</dbReference>